<dbReference type="EMBL" id="JAPQKT010000009">
    <property type="protein sequence ID" value="KAJ5221377.1"/>
    <property type="molecule type" value="Genomic_DNA"/>
</dbReference>
<dbReference type="RefSeq" id="XP_056496300.1">
    <property type="nucleotide sequence ID" value="XM_056649169.1"/>
</dbReference>
<dbReference type="GeneID" id="81388336"/>
<comment type="caution">
    <text evidence="2">The sequence shown here is derived from an EMBL/GenBank/DDBJ whole genome shotgun (WGS) entry which is preliminary data.</text>
</comment>
<dbReference type="AlphaFoldDB" id="A0A9W9NK36"/>
<keyword evidence="3" id="KW-1185">Reference proteome</keyword>
<sequence length="195" mass="23495">MYLSTIRPREIKDQKVAKLRKQIQELNIKRKTPERLLNNAKKDLFRLYAERDSLKGEKERLKMEKAAKETWWLYIYSFLPGKAAEFTQMSRRQESAISTMAGIQRTKERDIDLKTKYVRTLEERIRSISSGEDKNKTEIRKVEEDYREKMLQQEQEIKLTELRKKSEQAFYARPSTQTHFREEYSHFQGTSAWDF</sequence>
<protein>
    <submittedName>
        <fullName evidence="2">DnaJ domain protein</fullName>
    </submittedName>
</protein>
<gene>
    <name evidence="2" type="ORF">N7469_010264</name>
</gene>
<proteinExistence type="predicted"/>
<evidence type="ECO:0000313" key="2">
    <source>
        <dbReference type="EMBL" id="KAJ5221377.1"/>
    </source>
</evidence>
<accession>A0A9W9NK36</accession>
<evidence type="ECO:0000256" key="1">
    <source>
        <dbReference type="SAM" id="Coils"/>
    </source>
</evidence>
<dbReference type="OrthoDB" id="436519at2759"/>
<keyword evidence="1" id="KW-0175">Coiled coil</keyword>
<reference evidence="2" key="2">
    <citation type="journal article" date="2023" name="IMA Fungus">
        <title>Comparative genomic study of the Penicillium genus elucidates a diverse pangenome and 15 lateral gene transfer events.</title>
        <authorList>
            <person name="Petersen C."/>
            <person name="Sorensen T."/>
            <person name="Nielsen M.R."/>
            <person name="Sondergaard T.E."/>
            <person name="Sorensen J.L."/>
            <person name="Fitzpatrick D.A."/>
            <person name="Frisvad J.C."/>
            <person name="Nielsen K.L."/>
        </authorList>
    </citation>
    <scope>NUCLEOTIDE SEQUENCE</scope>
    <source>
        <strain evidence="2">IBT 23319</strain>
    </source>
</reference>
<reference evidence="2" key="1">
    <citation type="submission" date="2022-11" db="EMBL/GenBank/DDBJ databases">
        <authorList>
            <person name="Petersen C."/>
        </authorList>
    </citation>
    <scope>NUCLEOTIDE SEQUENCE</scope>
    <source>
        <strain evidence="2">IBT 23319</strain>
    </source>
</reference>
<organism evidence="2 3">
    <name type="scientific">Penicillium citrinum</name>
    <dbReference type="NCBI Taxonomy" id="5077"/>
    <lineage>
        <taxon>Eukaryota</taxon>
        <taxon>Fungi</taxon>
        <taxon>Dikarya</taxon>
        <taxon>Ascomycota</taxon>
        <taxon>Pezizomycotina</taxon>
        <taxon>Eurotiomycetes</taxon>
        <taxon>Eurotiomycetidae</taxon>
        <taxon>Eurotiales</taxon>
        <taxon>Aspergillaceae</taxon>
        <taxon>Penicillium</taxon>
    </lineage>
</organism>
<name>A0A9W9NK36_PENCI</name>
<feature type="coiled-coil region" evidence="1">
    <location>
        <begin position="9"/>
        <end position="64"/>
    </location>
</feature>
<evidence type="ECO:0000313" key="3">
    <source>
        <dbReference type="Proteomes" id="UP001147733"/>
    </source>
</evidence>
<dbReference type="Proteomes" id="UP001147733">
    <property type="component" value="Unassembled WGS sequence"/>
</dbReference>